<evidence type="ECO:0000259" key="3">
    <source>
        <dbReference type="Pfam" id="PF00005"/>
    </source>
</evidence>
<name>A0AA88WBI4_9ASTE</name>
<evidence type="ECO:0000313" key="4">
    <source>
        <dbReference type="EMBL" id="KAK3023523.1"/>
    </source>
</evidence>
<dbReference type="GO" id="GO:0005524">
    <property type="term" value="F:ATP binding"/>
    <property type="evidence" value="ECO:0007669"/>
    <property type="project" value="InterPro"/>
</dbReference>
<organism evidence="4 5">
    <name type="scientific">Escallonia herrerae</name>
    <dbReference type="NCBI Taxonomy" id="1293975"/>
    <lineage>
        <taxon>Eukaryota</taxon>
        <taxon>Viridiplantae</taxon>
        <taxon>Streptophyta</taxon>
        <taxon>Embryophyta</taxon>
        <taxon>Tracheophyta</taxon>
        <taxon>Spermatophyta</taxon>
        <taxon>Magnoliopsida</taxon>
        <taxon>eudicotyledons</taxon>
        <taxon>Gunneridae</taxon>
        <taxon>Pentapetalae</taxon>
        <taxon>asterids</taxon>
        <taxon>campanulids</taxon>
        <taxon>Escalloniales</taxon>
        <taxon>Escalloniaceae</taxon>
        <taxon>Escallonia</taxon>
    </lineage>
</organism>
<accession>A0AA88WBI4</accession>
<dbReference type="InterPro" id="IPR027417">
    <property type="entry name" value="P-loop_NTPase"/>
</dbReference>
<dbReference type="GO" id="GO:0005319">
    <property type="term" value="F:lipid transporter activity"/>
    <property type="evidence" value="ECO:0007669"/>
    <property type="project" value="TreeGrafter"/>
</dbReference>
<comment type="similarity">
    <text evidence="1">Belongs to the ABC transporter superfamily. ABCA family. CPR flippase (TC 3.A.1.211) subfamily.</text>
</comment>
<feature type="transmembrane region" description="Helical" evidence="2">
    <location>
        <begin position="191"/>
        <end position="214"/>
    </location>
</feature>
<sequence length="368" mass="40763">MLFITIFSSASQHISLGTVGLEQFIGNDSILPTVLMLLGYGLAIASSTYCLTFFFTEHSMAQVLLLVLCINDSCIGTCLSVTLLLWYPQNVVLLVHFFTGLILMVISFIMGLMQTTASANSFLKRSVFVCIGLYLIFELTISPLYQFDTFYGFLSYNLEFRRLSPGFCLADGLASMALLRQGLKNGSSSRVFSWNVTGASLSYLAVESIVYFLLTLGLELLPLHKLNAFLAEGCWKSSKRLFHTASDSYSEPLLETYKQNVTVDLDEDIDVQTERSRVLSGSIDNAIIYLRNLRKVYPGGKNHAKKVAVDSLTFSVQEGECFGFLGTNGAGKTTTLSMLSDLAICDNFDNLKFIEGNYHLIIKPLIKP</sequence>
<dbReference type="SUPFAM" id="SSF52540">
    <property type="entry name" value="P-loop containing nucleoside triphosphate hydrolases"/>
    <property type="match status" value="1"/>
</dbReference>
<feature type="transmembrane region" description="Helical" evidence="2">
    <location>
        <begin position="160"/>
        <end position="179"/>
    </location>
</feature>
<protein>
    <recommendedName>
        <fullName evidence="3">ABC transporter domain-containing protein</fullName>
    </recommendedName>
</protein>
<dbReference type="Gene3D" id="3.40.50.300">
    <property type="entry name" value="P-loop containing nucleotide triphosphate hydrolases"/>
    <property type="match status" value="1"/>
</dbReference>
<dbReference type="GO" id="GO:0140359">
    <property type="term" value="F:ABC-type transporter activity"/>
    <property type="evidence" value="ECO:0007669"/>
    <property type="project" value="InterPro"/>
</dbReference>
<gene>
    <name evidence="4" type="ORF">RJ639_044789</name>
</gene>
<keyword evidence="2" id="KW-0812">Transmembrane</keyword>
<evidence type="ECO:0000256" key="2">
    <source>
        <dbReference type="SAM" id="Phobius"/>
    </source>
</evidence>
<feature type="transmembrane region" description="Helical" evidence="2">
    <location>
        <begin position="125"/>
        <end position="145"/>
    </location>
</feature>
<proteinExistence type="inferred from homology"/>
<evidence type="ECO:0000313" key="5">
    <source>
        <dbReference type="Proteomes" id="UP001188597"/>
    </source>
</evidence>
<dbReference type="PANTHER" id="PTHR19229:SF267">
    <property type="entry name" value="ABC TRANSPORTER A FAMILY MEMBER 1"/>
    <property type="match status" value="1"/>
</dbReference>
<feature type="transmembrane region" description="Helical" evidence="2">
    <location>
        <begin position="93"/>
        <end position="113"/>
    </location>
</feature>
<feature type="transmembrane region" description="Helical" evidence="2">
    <location>
        <begin position="33"/>
        <end position="56"/>
    </location>
</feature>
<dbReference type="InterPro" id="IPR003439">
    <property type="entry name" value="ABC_transporter-like_ATP-bd"/>
</dbReference>
<feature type="transmembrane region" description="Helical" evidence="2">
    <location>
        <begin position="63"/>
        <end position="87"/>
    </location>
</feature>
<dbReference type="GO" id="GO:0016020">
    <property type="term" value="C:membrane"/>
    <property type="evidence" value="ECO:0007669"/>
    <property type="project" value="InterPro"/>
</dbReference>
<dbReference type="Pfam" id="PF00005">
    <property type="entry name" value="ABC_tran"/>
    <property type="match status" value="1"/>
</dbReference>
<dbReference type="InterPro" id="IPR026082">
    <property type="entry name" value="ABCA"/>
</dbReference>
<dbReference type="GO" id="GO:0016887">
    <property type="term" value="F:ATP hydrolysis activity"/>
    <property type="evidence" value="ECO:0007669"/>
    <property type="project" value="InterPro"/>
</dbReference>
<dbReference type="AlphaFoldDB" id="A0AA88WBI4"/>
<keyword evidence="2" id="KW-0472">Membrane</keyword>
<reference evidence="4" key="1">
    <citation type="submission" date="2022-12" db="EMBL/GenBank/DDBJ databases">
        <title>Draft genome assemblies for two species of Escallonia (Escalloniales).</title>
        <authorList>
            <person name="Chanderbali A."/>
            <person name="Dervinis C."/>
            <person name="Anghel I."/>
            <person name="Soltis D."/>
            <person name="Soltis P."/>
            <person name="Zapata F."/>
        </authorList>
    </citation>
    <scope>NUCLEOTIDE SEQUENCE</scope>
    <source>
        <strain evidence="4">UCBG64.0493</strain>
        <tissue evidence="4">Leaf</tissue>
    </source>
</reference>
<keyword evidence="2" id="KW-1133">Transmembrane helix</keyword>
<comment type="caution">
    <text evidence="4">The sequence shown here is derived from an EMBL/GenBank/DDBJ whole genome shotgun (WGS) entry which is preliminary data.</text>
</comment>
<dbReference type="PANTHER" id="PTHR19229">
    <property type="entry name" value="ATP-BINDING CASSETTE TRANSPORTER SUBFAMILY A ABCA"/>
    <property type="match status" value="1"/>
</dbReference>
<dbReference type="Proteomes" id="UP001188597">
    <property type="component" value="Unassembled WGS sequence"/>
</dbReference>
<dbReference type="EMBL" id="JAVXUP010000651">
    <property type="protein sequence ID" value="KAK3023523.1"/>
    <property type="molecule type" value="Genomic_DNA"/>
</dbReference>
<evidence type="ECO:0000256" key="1">
    <source>
        <dbReference type="ARBA" id="ARBA00008526"/>
    </source>
</evidence>
<keyword evidence="5" id="KW-1185">Reference proteome</keyword>
<feature type="domain" description="ABC transporter" evidence="3">
    <location>
        <begin position="310"/>
        <end position="342"/>
    </location>
</feature>